<dbReference type="AlphaFoldDB" id="A0A0F9L825"/>
<name>A0A0F9L825_9ZZZZ</name>
<comment type="caution">
    <text evidence="1">The sequence shown here is derived from an EMBL/GenBank/DDBJ whole genome shotgun (WGS) entry which is preliminary data.</text>
</comment>
<accession>A0A0F9L825</accession>
<proteinExistence type="predicted"/>
<protein>
    <submittedName>
        <fullName evidence="1">Uncharacterized protein</fullName>
    </submittedName>
</protein>
<gene>
    <name evidence="1" type="ORF">LCGC14_1246840</name>
</gene>
<reference evidence="1" key="1">
    <citation type="journal article" date="2015" name="Nature">
        <title>Complex archaea that bridge the gap between prokaryotes and eukaryotes.</title>
        <authorList>
            <person name="Spang A."/>
            <person name="Saw J.H."/>
            <person name="Jorgensen S.L."/>
            <person name="Zaremba-Niedzwiedzka K."/>
            <person name="Martijn J."/>
            <person name="Lind A.E."/>
            <person name="van Eijk R."/>
            <person name="Schleper C."/>
            <person name="Guy L."/>
            <person name="Ettema T.J."/>
        </authorList>
    </citation>
    <scope>NUCLEOTIDE SEQUENCE</scope>
</reference>
<sequence>MGWLWTTVKTVAKVTVVVAKFVLKVAKACNQALKPKIDPPRKK</sequence>
<evidence type="ECO:0000313" key="1">
    <source>
        <dbReference type="EMBL" id="KKM89623.1"/>
    </source>
</evidence>
<organism evidence="1">
    <name type="scientific">marine sediment metagenome</name>
    <dbReference type="NCBI Taxonomy" id="412755"/>
    <lineage>
        <taxon>unclassified sequences</taxon>
        <taxon>metagenomes</taxon>
        <taxon>ecological metagenomes</taxon>
    </lineage>
</organism>
<dbReference type="EMBL" id="LAZR01006791">
    <property type="protein sequence ID" value="KKM89623.1"/>
    <property type="molecule type" value="Genomic_DNA"/>
</dbReference>